<proteinExistence type="predicted"/>
<gene>
    <name evidence="6" type="ORF">J0X19_18380</name>
</gene>
<dbReference type="InterPro" id="IPR050330">
    <property type="entry name" value="Bact_OuterMem_StrucFunc"/>
</dbReference>
<comment type="caution">
    <text evidence="6">The sequence shown here is derived from an EMBL/GenBank/DDBJ whole genome shotgun (WGS) entry which is preliminary data.</text>
</comment>
<dbReference type="AlphaFoldDB" id="A0A939F1Z7"/>
<dbReference type="CDD" id="cd07185">
    <property type="entry name" value="OmpA_C-like"/>
    <property type="match status" value="1"/>
</dbReference>
<dbReference type="PROSITE" id="PS51257">
    <property type="entry name" value="PROKAR_LIPOPROTEIN"/>
    <property type="match status" value="1"/>
</dbReference>
<evidence type="ECO:0000256" key="1">
    <source>
        <dbReference type="ARBA" id="ARBA00004442"/>
    </source>
</evidence>
<feature type="domain" description="OmpA-like" evidence="5">
    <location>
        <begin position="89"/>
        <end position="206"/>
    </location>
</feature>
<dbReference type="SUPFAM" id="SSF103088">
    <property type="entry name" value="OmpA-like"/>
    <property type="match status" value="1"/>
</dbReference>
<evidence type="ECO:0000256" key="2">
    <source>
        <dbReference type="ARBA" id="ARBA00023136"/>
    </source>
</evidence>
<dbReference type="InterPro" id="IPR006665">
    <property type="entry name" value="OmpA-like"/>
</dbReference>
<dbReference type="PRINTS" id="PR01021">
    <property type="entry name" value="OMPADOMAIN"/>
</dbReference>
<sequence length="206" mass="22272">MNKPLLSVLALTALLSTACSDLKKPEAKDEPQEATSDTAVVYRKDSTVADAAADAANSVDAAWDMTKAKLADAKYEEIDLPEISVRDDDKYSVYGLEETVLFDTDKAEIKPTATRALSEIGGSIGRRYGKSQVRVMGFADSRGDKSYNKELSAKRAEAVKNWLTSNASIGANRISLEPMGETAPVATNATPEGRQQNRRVEIAVIK</sequence>
<keyword evidence="7" id="KW-1185">Reference proteome</keyword>
<dbReference type="RefSeq" id="WP_206985872.1">
    <property type="nucleotide sequence ID" value="NZ_JAFLQZ010000014.1"/>
</dbReference>
<protein>
    <submittedName>
        <fullName evidence="6">OmpA family protein</fullName>
    </submittedName>
</protein>
<name>A0A939F1Z7_9BACT</name>
<dbReference type="InterPro" id="IPR006664">
    <property type="entry name" value="OMP_bac"/>
</dbReference>
<accession>A0A939F1Z7</accession>
<organism evidence="6 7">
    <name type="scientific">Hymenobacter telluris</name>
    <dbReference type="NCBI Taxonomy" id="2816474"/>
    <lineage>
        <taxon>Bacteria</taxon>
        <taxon>Pseudomonadati</taxon>
        <taxon>Bacteroidota</taxon>
        <taxon>Cytophagia</taxon>
        <taxon>Cytophagales</taxon>
        <taxon>Hymenobacteraceae</taxon>
        <taxon>Hymenobacter</taxon>
    </lineage>
</organism>
<comment type="subcellular location">
    <subcellularLocation>
        <location evidence="1">Cell outer membrane</location>
    </subcellularLocation>
</comment>
<dbReference type="PANTHER" id="PTHR30329:SF21">
    <property type="entry name" value="LIPOPROTEIN YIAD-RELATED"/>
    <property type="match status" value="1"/>
</dbReference>
<keyword evidence="3" id="KW-0998">Cell outer membrane</keyword>
<evidence type="ECO:0000313" key="7">
    <source>
        <dbReference type="Proteomes" id="UP000664144"/>
    </source>
</evidence>
<dbReference type="Gene3D" id="3.30.1330.60">
    <property type="entry name" value="OmpA-like domain"/>
    <property type="match status" value="1"/>
</dbReference>
<dbReference type="Proteomes" id="UP000664144">
    <property type="component" value="Unassembled WGS sequence"/>
</dbReference>
<keyword evidence="2 4" id="KW-0472">Membrane</keyword>
<evidence type="ECO:0000256" key="4">
    <source>
        <dbReference type="PROSITE-ProRule" id="PRU00473"/>
    </source>
</evidence>
<dbReference type="PROSITE" id="PS51123">
    <property type="entry name" value="OMPA_2"/>
    <property type="match status" value="1"/>
</dbReference>
<dbReference type="PANTHER" id="PTHR30329">
    <property type="entry name" value="STATOR ELEMENT OF FLAGELLAR MOTOR COMPLEX"/>
    <property type="match status" value="1"/>
</dbReference>
<reference evidence="6" key="1">
    <citation type="submission" date="2021-03" db="EMBL/GenBank/DDBJ databases">
        <authorList>
            <person name="Kim M.K."/>
        </authorList>
    </citation>
    <scope>NUCLEOTIDE SEQUENCE</scope>
    <source>
        <strain evidence="6">BT186</strain>
    </source>
</reference>
<evidence type="ECO:0000256" key="3">
    <source>
        <dbReference type="ARBA" id="ARBA00023237"/>
    </source>
</evidence>
<dbReference type="GO" id="GO:0009279">
    <property type="term" value="C:cell outer membrane"/>
    <property type="evidence" value="ECO:0007669"/>
    <property type="project" value="UniProtKB-SubCell"/>
</dbReference>
<dbReference type="EMBL" id="JAFLQZ010000014">
    <property type="protein sequence ID" value="MBO0359933.1"/>
    <property type="molecule type" value="Genomic_DNA"/>
</dbReference>
<dbReference type="InterPro" id="IPR036737">
    <property type="entry name" value="OmpA-like_sf"/>
</dbReference>
<evidence type="ECO:0000259" key="5">
    <source>
        <dbReference type="PROSITE" id="PS51123"/>
    </source>
</evidence>
<dbReference type="Pfam" id="PF00691">
    <property type="entry name" value="OmpA"/>
    <property type="match status" value="1"/>
</dbReference>
<evidence type="ECO:0000313" key="6">
    <source>
        <dbReference type="EMBL" id="MBO0359933.1"/>
    </source>
</evidence>